<reference evidence="2" key="1">
    <citation type="journal article" date="2014" name="Int. J. Syst. Evol. Microbiol.">
        <title>Complete genome sequence of Corynebacterium casei LMG S-19264T (=DSM 44701T), isolated from a smear-ripened cheese.</title>
        <authorList>
            <consortium name="US DOE Joint Genome Institute (JGI-PGF)"/>
            <person name="Walter F."/>
            <person name="Albersmeier A."/>
            <person name="Kalinowski J."/>
            <person name="Ruckert C."/>
        </authorList>
    </citation>
    <scope>NUCLEOTIDE SEQUENCE</scope>
    <source>
        <strain evidence="2">JCM 3302</strain>
    </source>
</reference>
<protein>
    <submittedName>
        <fullName evidence="2">Uncharacterized protein</fullName>
    </submittedName>
</protein>
<evidence type="ECO:0000313" key="3">
    <source>
        <dbReference type="Proteomes" id="UP000641386"/>
    </source>
</evidence>
<reference evidence="2" key="2">
    <citation type="submission" date="2020-09" db="EMBL/GenBank/DDBJ databases">
        <authorList>
            <person name="Sun Q."/>
            <person name="Ohkuma M."/>
        </authorList>
    </citation>
    <scope>NUCLEOTIDE SEQUENCE</scope>
    <source>
        <strain evidence="2">JCM 3302</strain>
    </source>
</reference>
<evidence type="ECO:0000313" key="2">
    <source>
        <dbReference type="EMBL" id="GHF00430.1"/>
    </source>
</evidence>
<organism evidence="2 3">
    <name type="scientific">Streptomyces spiralis</name>
    <dbReference type="NCBI Taxonomy" id="66376"/>
    <lineage>
        <taxon>Bacteria</taxon>
        <taxon>Bacillati</taxon>
        <taxon>Actinomycetota</taxon>
        <taxon>Actinomycetes</taxon>
        <taxon>Kitasatosporales</taxon>
        <taxon>Streptomycetaceae</taxon>
        <taxon>Streptomyces</taxon>
    </lineage>
</organism>
<feature type="compositionally biased region" description="Basic and acidic residues" evidence="1">
    <location>
        <begin position="1"/>
        <end position="16"/>
    </location>
</feature>
<gene>
    <name evidence="2" type="ORF">GCM10014715_65720</name>
</gene>
<dbReference type="Proteomes" id="UP000641386">
    <property type="component" value="Unassembled WGS sequence"/>
</dbReference>
<proteinExistence type="predicted"/>
<feature type="region of interest" description="Disordered" evidence="1">
    <location>
        <begin position="56"/>
        <end position="98"/>
    </location>
</feature>
<sequence>MGHRLDQGAYGRRQDGLDSPEATAGDVTLHRTLCASVVLGAAAASVSADPQAAVLEADRQGPAHDTGSPVVPGAGPSQRTRCSGPPAPSQAAIHLVSG</sequence>
<accession>A0A919E0X9</accession>
<evidence type="ECO:0000256" key="1">
    <source>
        <dbReference type="SAM" id="MobiDB-lite"/>
    </source>
</evidence>
<keyword evidence="3" id="KW-1185">Reference proteome</keyword>
<dbReference type="AlphaFoldDB" id="A0A919E0X9"/>
<comment type="caution">
    <text evidence="2">The sequence shown here is derived from an EMBL/GenBank/DDBJ whole genome shotgun (WGS) entry which is preliminary data.</text>
</comment>
<name>A0A919E0X9_9ACTN</name>
<feature type="region of interest" description="Disordered" evidence="1">
    <location>
        <begin position="1"/>
        <end position="23"/>
    </location>
</feature>
<dbReference type="EMBL" id="BNBC01000040">
    <property type="protein sequence ID" value="GHF00430.1"/>
    <property type="molecule type" value="Genomic_DNA"/>
</dbReference>